<gene>
    <name evidence="5" type="ORF">MM415A00178_0030</name>
    <name evidence="4" type="ORF">MM415B00368_0030</name>
    <name evidence="3" type="ORF">TM448A01202_0007</name>
    <name evidence="6" type="ORF">TM448B01602_0007</name>
</gene>
<evidence type="ECO:0000313" key="6">
    <source>
        <dbReference type="EMBL" id="QJH99490.1"/>
    </source>
</evidence>
<dbReference type="InterPro" id="IPR006528">
    <property type="entry name" value="Phage_head_morphogenesis_dom"/>
</dbReference>
<protein>
    <submittedName>
        <fullName evidence="3">Putative capsid morphogenesis protein</fullName>
    </submittedName>
</protein>
<dbReference type="AlphaFoldDB" id="A0A6H1ZNS5"/>
<feature type="region of interest" description="Disordered" evidence="1">
    <location>
        <begin position="203"/>
        <end position="236"/>
    </location>
</feature>
<proteinExistence type="predicted"/>
<evidence type="ECO:0000313" key="3">
    <source>
        <dbReference type="EMBL" id="QJA48957.1"/>
    </source>
</evidence>
<evidence type="ECO:0000313" key="4">
    <source>
        <dbReference type="EMBL" id="QJA65995.1"/>
    </source>
</evidence>
<dbReference type="NCBIfam" id="TIGR01641">
    <property type="entry name" value="phageSPP1_gp7"/>
    <property type="match status" value="1"/>
</dbReference>
<dbReference type="EMBL" id="MT144111">
    <property type="protein sequence ID" value="QJA48957.1"/>
    <property type="molecule type" value="Genomic_DNA"/>
</dbReference>
<reference evidence="3" key="1">
    <citation type="submission" date="2020-03" db="EMBL/GenBank/DDBJ databases">
        <title>The deep terrestrial virosphere.</title>
        <authorList>
            <person name="Holmfeldt K."/>
            <person name="Nilsson E."/>
            <person name="Simone D."/>
            <person name="Lopez-Fernandez M."/>
            <person name="Wu X."/>
            <person name="de Brujin I."/>
            <person name="Lundin D."/>
            <person name="Andersson A."/>
            <person name="Bertilsson S."/>
            <person name="Dopson M."/>
        </authorList>
    </citation>
    <scope>NUCLEOTIDE SEQUENCE</scope>
    <source>
        <strain evidence="5">MM415A00178</strain>
        <strain evidence="4">MM415B00368</strain>
        <strain evidence="3">TM448A01202</strain>
        <strain evidence="6">TM448B01602</strain>
    </source>
</reference>
<dbReference type="EMBL" id="MT141547">
    <property type="protein sequence ID" value="QJA65995.1"/>
    <property type="molecule type" value="Genomic_DNA"/>
</dbReference>
<dbReference type="EMBL" id="MT142532">
    <property type="protein sequence ID" value="QJA84620.1"/>
    <property type="molecule type" value="Genomic_DNA"/>
</dbReference>
<feature type="compositionally biased region" description="Basic and acidic residues" evidence="1">
    <location>
        <begin position="203"/>
        <end position="214"/>
    </location>
</feature>
<evidence type="ECO:0000313" key="5">
    <source>
        <dbReference type="EMBL" id="QJA84620.1"/>
    </source>
</evidence>
<evidence type="ECO:0000256" key="1">
    <source>
        <dbReference type="SAM" id="MobiDB-lite"/>
    </source>
</evidence>
<evidence type="ECO:0000259" key="2">
    <source>
        <dbReference type="Pfam" id="PF04233"/>
    </source>
</evidence>
<name>A0A6H1ZNS5_9ZZZZ</name>
<dbReference type="Pfam" id="PF04233">
    <property type="entry name" value="Phage_Mu_F"/>
    <property type="match status" value="1"/>
</dbReference>
<organism evidence="3">
    <name type="scientific">viral metagenome</name>
    <dbReference type="NCBI Taxonomy" id="1070528"/>
    <lineage>
        <taxon>unclassified sequences</taxon>
        <taxon>metagenomes</taxon>
        <taxon>organismal metagenomes</taxon>
    </lineage>
</organism>
<sequence length="253" mass="27891">MLLARVRKLRAIVEGEVLPALQAEAPKVEETTAPERTDDASSAAARAVFSALSRSKIRWAAEEKRTSGQLDLFLDDTVKSVDAVGKRGLAGQIKAVLGLDPLLREPFLATQMVLFRETNVALIKTIAQQHFSEIEGIVGRGLAAGTRPETMAKDIEARYEVSRSRARLIARDQVAKLHGQLDRLRQQEAGITRYVWRTSKDERVRSTHAERDGQTYEWADPPGNMDDPADGGHPGTPIQCRCTAEPVLSDLLD</sequence>
<feature type="domain" description="Phage head morphogenesis" evidence="2">
    <location>
        <begin position="134"/>
        <end position="244"/>
    </location>
</feature>
<dbReference type="EMBL" id="MT144792">
    <property type="protein sequence ID" value="QJH99490.1"/>
    <property type="molecule type" value="Genomic_DNA"/>
</dbReference>
<accession>A0A6H1ZNS5</accession>